<comment type="caution">
    <text evidence="4">The sequence shown here is derived from an EMBL/GenBank/DDBJ whole genome shotgun (WGS) entry which is preliminary data.</text>
</comment>
<reference evidence="4 5" key="1">
    <citation type="journal article" date="2018" name="PLoS Genet.">
        <title>Population sequencing reveals clonal diversity and ancestral inbreeding in the grapevine cultivar Chardonnay.</title>
        <authorList>
            <person name="Roach M.J."/>
            <person name="Johnson D.L."/>
            <person name="Bohlmann J."/>
            <person name="van Vuuren H.J."/>
            <person name="Jones S.J."/>
            <person name="Pretorius I.S."/>
            <person name="Schmidt S.A."/>
            <person name="Borneman A.R."/>
        </authorList>
    </citation>
    <scope>NUCLEOTIDE SEQUENCE [LARGE SCALE GENOMIC DNA]</scope>
    <source>
        <strain evidence="5">cv. Chardonnay</strain>
        <tissue evidence="4">Leaf</tissue>
    </source>
</reference>
<evidence type="ECO:0000313" key="5">
    <source>
        <dbReference type="Proteomes" id="UP000288805"/>
    </source>
</evidence>
<keyword evidence="1" id="KW-0805">Transcription regulation</keyword>
<dbReference type="InterPro" id="IPR005202">
    <property type="entry name" value="TF_GRAS"/>
</dbReference>
<evidence type="ECO:0000256" key="1">
    <source>
        <dbReference type="ARBA" id="ARBA00023015"/>
    </source>
</evidence>
<accession>A0A438JX84</accession>
<feature type="region of interest" description="SAW" evidence="3">
    <location>
        <begin position="560"/>
        <end position="635"/>
    </location>
</feature>
<keyword evidence="2" id="KW-0804">Transcription</keyword>
<feature type="region of interest" description="Leucine repeat I (LRI)" evidence="3">
    <location>
        <begin position="295"/>
        <end position="355"/>
    </location>
</feature>
<evidence type="ECO:0000256" key="3">
    <source>
        <dbReference type="PROSITE-ProRule" id="PRU01191"/>
    </source>
</evidence>
<feature type="region of interest" description="VHIID" evidence="3">
    <location>
        <begin position="373"/>
        <end position="438"/>
    </location>
</feature>
<protein>
    <submittedName>
        <fullName evidence="4">Scarecrow-like protein 9</fullName>
    </submittedName>
</protein>
<name>A0A438JX84_VITVI</name>
<dbReference type="Pfam" id="PF03514">
    <property type="entry name" value="GRAS"/>
    <property type="match status" value="2"/>
</dbReference>
<proteinExistence type="inferred from homology"/>
<dbReference type="AlphaFoldDB" id="A0A438JX84"/>
<gene>
    <name evidence="4" type="primary">SCL9_0</name>
    <name evidence="4" type="ORF">CK203_010180</name>
</gene>
<organism evidence="4 5">
    <name type="scientific">Vitis vinifera</name>
    <name type="common">Grape</name>
    <dbReference type="NCBI Taxonomy" id="29760"/>
    <lineage>
        <taxon>Eukaryota</taxon>
        <taxon>Viridiplantae</taxon>
        <taxon>Streptophyta</taxon>
        <taxon>Embryophyta</taxon>
        <taxon>Tracheophyta</taxon>
        <taxon>Spermatophyta</taxon>
        <taxon>Magnoliopsida</taxon>
        <taxon>eudicotyledons</taxon>
        <taxon>Gunneridae</taxon>
        <taxon>Pentapetalae</taxon>
        <taxon>rosids</taxon>
        <taxon>Vitales</taxon>
        <taxon>Vitaceae</taxon>
        <taxon>Viteae</taxon>
        <taxon>Vitis</taxon>
    </lineage>
</organism>
<dbReference type="PROSITE" id="PS50985">
    <property type="entry name" value="GRAS"/>
    <property type="match status" value="1"/>
</dbReference>
<dbReference type="Proteomes" id="UP000288805">
    <property type="component" value="Unassembled WGS sequence"/>
</dbReference>
<comment type="caution">
    <text evidence="3">Lacks conserved residue(s) required for the propagation of feature annotation.</text>
</comment>
<evidence type="ECO:0000313" key="4">
    <source>
        <dbReference type="EMBL" id="RVX13576.1"/>
    </source>
</evidence>
<sequence>MIMDRSSSGLYGSMDRTGFNEDSVSVLPCQDLTNGGDKLQEPILDQNDIDILPISPHSSCNNLASWPDVEKDPHEDCDFGDAALKYVSQMLMEEDVEERNCMFQESLALEATEKLFYDIIREKYLPPDDHQTAPFIEENSGNPDQNGSIDFSTYSRNATSDGNCVELGRNFDVGEYKSPHVAPQPTCQSSFSSSSSAKRVPNIFNDSESVLQFRRGFEEASKFLPDDKVKKKHADEYFRDGWRRKKKSHPWDLESKEKRSSKQAAFYNGITVTSEMFDRVLLCGPEEDEDALRETWQNETTKTLQQNVAADDRTSANKQLRQIRQHASSMGDGMQRLAHYFANSLEARLSGSGAQMYKAITTKPSAANVLKIYHLLIVVSPYVKVTNFFSNKSIAEVAEKSERLHVIDFGILYGFSWPSLIQRLSSRPGGPPKLRITGIDLPEPGFRPAESLKRQGVDNDEVLAVRSRYRFGNLPDETVVAESPRDSVLTLIRQMNPDIFIHAIVNAACDTPFFMTRFREALFHYSALFDMLEENVPRNILERMLLEREVYGQEIMNIIACEGLERIERPETYKQWQVRNERIGFRQLPLDQEVVEEAKEWVKSCLHKDFIIDEDGQWLRLGWKGRITHAMSSWKPAC</sequence>
<dbReference type="PANTHER" id="PTHR31636">
    <property type="entry name" value="OSJNBA0084A10.13 PROTEIN-RELATED"/>
    <property type="match status" value="1"/>
</dbReference>
<feature type="short sequence motif" description="VHIID" evidence="3">
    <location>
        <begin position="404"/>
        <end position="408"/>
    </location>
</feature>
<comment type="similarity">
    <text evidence="3">Belongs to the GRAS family.</text>
</comment>
<dbReference type="EMBL" id="QGNW01000023">
    <property type="protein sequence ID" value="RVX13576.1"/>
    <property type="molecule type" value="Genomic_DNA"/>
</dbReference>
<evidence type="ECO:0000256" key="2">
    <source>
        <dbReference type="ARBA" id="ARBA00023163"/>
    </source>
</evidence>